<feature type="domain" description="HTH cro/C1-type" evidence="2">
    <location>
        <begin position="9"/>
        <end position="63"/>
    </location>
</feature>
<evidence type="ECO:0000259" key="2">
    <source>
        <dbReference type="PROSITE" id="PS50943"/>
    </source>
</evidence>
<dbReference type="InterPro" id="IPR001387">
    <property type="entry name" value="Cro/C1-type_HTH"/>
</dbReference>
<keyword evidence="1" id="KW-0238">DNA-binding</keyword>
<dbReference type="CDD" id="cd00093">
    <property type="entry name" value="HTH_XRE"/>
    <property type="match status" value="1"/>
</dbReference>
<evidence type="ECO:0000313" key="4">
    <source>
        <dbReference type="Proteomes" id="UP000051922"/>
    </source>
</evidence>
<sequence>MIENIGRNIKRLRERHHVTQEDLANVAEVQRDTISKIEQNKRNPSFDTLDRIARFFNVAPVDLLGSPTEQEIHNTTAILDRIDTTLDRIEEYLPKLERLEQLMWKMQDFSPRQIDHLADELTEIFKYFEPYTPVDEDGVPDTDRNDRQIVKQSRYRDLPVKEIDKLYKQIQEIKSFHSDH</sequence>
<comment type="caution">
    <text evidence="3">The sequence shown here is derived from an EMBL/GenBank/DDBJ whole genome shotgun (WGS) entry which is preliminary data.</text>
</comment>
<dbReference type="GO" id="GO:0003677">
    <property type="term" value="F:DNA binding"/>
    <property type="evidence" value="ECO:0007669"/>
    <property type="project" value="UniProtKB-KW"/>
</dbReference>
<dbReference type="Proteomes" id="UP000051922">
    <property type="component" value="Unassembled WGS sequence"/>
</dbReference>
<dbReference type="STRING" id="1423783.FC50_GL002090"/>
<keyword evidence="4" id="KW-1185">Reference proteome</keyword>
<dbReference type="SUPFAM" id="SSF47413">
    <property type="entry name" value="lambda repressor-like DNA-binding domains"/>
    <property type="match status" value="1"/>
</dbReference>
<dbReference type="Pfam" id="PF01381">
    <property type="entry name" value="HTH_3"/>
    <property type="match status" value="1"/>
</dbReference>
<dbReference type="Gene3D" id="1.10.260.40">
    <property type="entry name" value="lambda repressor-like DNA-binding domains"/>
    <property type="match status" value="1"/>
</dbReference>
<dbReference type="OrthoDB" id="2223110at2"/>
<dbReference type="PATRIC" id="fig|1423783.4.peg.2142"/>
<dbReference type="PANTHER" id="PTHR46558:SF11">
    <property type="entry name" value="HTH-TYPE TRANSCRIPTIONAL REGULATOR XRE"/>
    <property type="match status" value="1"/>
</dbReference>
<name>A0A0R1TT44_9LACO</name>
<dbReference type="PROSITE" id="PS50943">
    <property type="entry name" value="HTH_CROC1"/>
    <property type="match status" value="1"/>
</dbReference>
<protein>
    <recommendedName>
        <fullName evidence="2">HTH cro/C1-type domain-containing protein</fullName>
    </recommendedName>
</protein>
<proteinExistence type="predicted"/>
<dbReference type="SMART" id="SM00530">
    <property type="entry name" value="HTH_XRE"/>
    <property type="match status" value="1"/>
</dbReference>
<dbReference type="AlphaFoldDB" id="A0A0R1TT44"/>
<accession>A0A0R1TT44</accession>
<evidence type="ECO:0000313" key="3">
    <source>
        <dbReference type="EMBL" id="KRL84479.1"/>
    </source>
</evidence>
<dbReference type="InterPro" id="IPR010982">
    <property type="entry name" value="Lambda_DNA-bd_dom_sf"/>
</dbReference>
<dbReference type="EMBL" id="AZFJ01000061">
    <property type="protein sequence ID" value="KRL84479.1"/>
    <property type="molecule type" value="Genomic_DNA"/>
</dbReference>
<dbReference type="PANTHER" id="PTHR46558">
    <property type="entry name" value="TRACRIPTIONAL REGULATORY PROTEIN-RELATED-RELATED"/>
    <property type="match status" value="1"/>
</dbReference>
<dbReference type="RefSeq" id="WP_056957134.1">
    <property type="nucleotide sequence ID" value="NZ_AZFJ01000061.1"/>
</dbReference>
<reference evidence="3 4" key="1">
    <citation type="journal article" date="2015" name="Genome Announc.">
        <title>Expanding the biotechnology potential of lactobacilli through comparative genomics of 213 strains and associated genera.</title>
        <authorList>
            <person name="Sun Z."/>
            <person name="Harris H.M."/>
            <person name="McCann A."/>
            <person name="Guo C."/>
            <person name="Argimon S."/>
            <person name="Zhang W."/>
            <person name="Yang X."/>
            <person name="Jeffery I.B."/>
            <person name="Cooney J.C."/>
            <person name="Kagawa T.F."/>
            <person name="Liu W."/>
            <person name="Song Y."/>
            <person name="Salvetti E."/>
            <person name="Wrobel A."/>
            <person name="Rasinkangas P."/>
            <person name="Parkhill J."/>
            <person name="Rea M.C."/>
            <person name="O'Sullivan O."/>
            <person name="Ritari J."/>
            <person name="Douillard F.P."/>
            <person name="Paul Ross R."/>
            <person name="Yang R."/>
            <person name="Briner A.E."/>
            <person name="Felis G.E."/>
            <person name="de Vos W.M."/>
            <person name="Barrangou R."/>
            <person name="Klaenhammer T.R."/>
            <person name="Caufield P.W."/>
            <person name="Cui Y."/>
            <person name="Zhang H."/>
            <person name="O'Toole P.W."/>
        </authorList>
    </citation>
    <scope>NUCLEOTIDE SEQUENCE [LARGE SCALE GENOMIC DNA]</scope>
    <source>
        <strain evidence="3 4">DSM 15945</strain>
    </source>
</reference>
<gene>
    <name evidence="3" type="ORF">FC50_GL002090</name>
</gene>
<organism evidence="3 4">
    <name type="scientific">Lacticaseibacillus pantheris DSM 15945 = JCM 12539 = NBRC 106106</name>
    <dbReference type="NCBI Taxonomy" id="1423783"/>
    <lineage>
        <taxon>Bacteria</taxon>
        <taxon>Bacillati</taxon>
        <taxon>Bacillota</taxon>
        <taxon>Bacilli</taxon>
        <taxon>Lactobacillales</taxon>
        <taxon>Lactobacillaceae</taxon>
        <taxon>Lacticaseibacillus</taxon>
    </lineage>
</organism>
<evidence type="ECO:0000256" key="1">
    <source>
        <dbReference type="ARBA" id="ARBA00023125"/>
    </source>
</evidence>